<keyword evidence="6" id="KW-1185">Reference proteome</keyword>
<evidence type="ECO:0000259" key="4">
    <source>
        <dbReference type="Pfam" id="PF13649"/>
    </source>
</evidence>
<dbReference type="STRING" id="408074.SAMN05660909_05414"/>
<dbReference type="GO" id="GO:0032259">
    <property type="term" value="P:methylation"/>
    <property type="evidence" value="ECO:0007669"/>
    <property type="project" value="UniProtKB-KW"/>
</dbReference>
<evidence type="ECO:0000313" key="5">
    <source>
        <dbReference type="EMBL" id="SEB09602.1"/>
    </source>
</evidence>
<dbReference type="AlphaFoldDB" id="A0A1H4GLT5"/>
<dbReference type="InterPro" id="IPR029063">
    <property type="entry name" value="SAM-dependent_MTases_sf"/>
</dbReference>
<evidence type="ECO:0000256" key="2">
    <source>
        <dbReference type="ARBA" id="ARBA00022679"/>
    </source>
</evidence>
<evidence type="ECO:0000256" key="3">
    <source>
        <dbReference type="ARBA" id="ARBA00022691"/>
    </source>
</evidence>
<accession>A0A1H4GLT5</accession>
<dbReference type="PANTHER" id="PTHR43464:SF19">
    <property type="entry name" value="UBIQUINONE BIOSYNTHESIS O-METHYLTRANSFERASE, MITOCHONDRIAL"/>
    <property type="match status" value="1"/>
</dbReference>
<dbReference type="Proteomes" id="UP000199656">
    <property type="component" value="Unassembled WGS sequence"/>
</dbReference>
<dbReference type="GO" id="GO:0008168">
    <property type="term" value="F:methyltransferase activity"/>
    <property type="evidence" value="ECO:0007669"/>
    <property type="project" value="UniProtKB-KW"/>
</dbReference>
<reference evidence="6" key="1">
    <citation type="submission" date="2016-10" db="EMBL/GenBank/DDBJ databases">
        <authorList>
            <person name="Varghese N."/>
            <person name="Submissions S."/>
        </authorList>
    </citation>
    <scope>NUCLEOTIDE SEQUENCE [LARGE SCALE GENOMIC DNA]</scope>
    <source>
        <strain evidence="6">DSM 23920</strain>
    </source>
</reference>
<sequence length="262" mass="29673">MSINTPSYQEVKAYYDEHTTEKLHKYIYGSRRIDMAWETLISLASAPKNILEIGCGLGDISYEMHRYWPEAKVTGLDISEKSIEVATRLFGNERVKYVCGILDDSIFSGEQFDLIVMMDVYEHIADEIKPSFNKAVGRLLSNDGAVFISYPTPRLQAYLKAHHPEQVQPVDEDITIQTIAALAAATGTEVILQKDGAVWSQGDYAYTFLRKPQPNWNNAAPVISAGMRIKRGFKKLLRNNNFFSIRKSRINFVKSKLGDIKI</sequence>
<dbReference type="EMBL" id="FNRL01000042">
    <property type="protein sequence ID" value="SEB09602.1"/>
    <property type="molecule type" value="Genomic_DNA"/>
</dbReference>
<dbReference type="InterPro" id="IPR041698">
    <property type="entry name" value="Methyltransf_25"/>
</dbReference>
<organism evidence="5 6">
    <name type="scientific">Chitinophaga terrae</name>
    <name type="common">ex Kim and Jung 2007</name>
    <dbReference type="NCBI Taxonomy" id="408074"/>
    <lineage>
        <taxon>Bacteria</taxon>
        <taxon>Pseudomonadati</taxon>
        <taxon>Bacteroidota</taxon>
        <taxon>Chitinophagia</taxon>
        <taxon>Chitinophagales</taxon>
        <taxon>Chitinophagaceae</taxon>
        <taxon>Chitinophaga</taxon>
    </lineage>
</organism>
<proteinExistence type="predicted"/>
<protein>
    <submittedName>
        <fullName evidence="5">Methyltransferase domain-containing protein</fullName>
    </submittedName>
</protein>
<dbReference type="Pfam" id="PF13649">
    <property type="entry name" value="Methyltransf_25"/>
    <property type="match status" value="1"/>
</dbReference>
<feature type="domain" description="Methyltransferase" evidence="4">
    <location>
        <begin position="50"/>
        <end position="144"/>
    </location>
</feature>
<evidence type="ECO:0000313" key="6">
    <source>
        <dbReference type="Proteomes" id="UP000199656"/>
    </source>
</evidence>
<keyword evidence="1 5" id="KW-0489">Methyltransferase</keyword>
<keyword evidence="2 5" id="KW-0808">Transferase</keyword>
<dbReference type="PANTHER" id="PTHR43464">
    <property type="entry name" value="METHYLTRANSFERASE"/>
    <property type="match status" value="1"/>
</dbReference>
<keyword evidence="3" id="KW-0949">S-adenosyl-L-methionine</keyword>
<dbReference type="Gene3D" id="3.40.50.150">
    <property type="entry name" value="Vaccinia Virus protein VP39"/>
    <property type="match status" value="1"/>
</dbReference>
<dbReference type="OrthoDB" id="9770553at2"/>
<evidence type="ECO:0000256" key="1">
    <source>
        <dbReference type="ARBA" id="ARBA00022603"/>
    </source>
</evidence>
<dbReference type="CDD" id="cd02440">
    <property type="entry name" value="AdoMet_MTases"/>
    <property type="match status" value="1"/>
</dbReference>
<name>A0A1H4GLT5_9BACT</name>
<dbReference type="SUPFAM" id="SSF53335">
    <property type="entry name" value="S-adenosyl-L-methionine-dependent methyltransferases"/>
    <property type="match status" value="1"/>
</dbReference>
<dbReference type="RefSeq" id="WP_089765972.1">
    <property type="nucleotide sequence ID" value="NZ_BKAT01000065.1"/>
</dbReference>
<gene>
    <name evidence="5" type="ORF">SAMN05660909_05414</name>
</gene>